<feature type="compositionally biased region" description="Polar residues" evidence="1">
    <location>
        <begin position="22"/>
        <end position="31"/>
    </location>
</feature>
<feature type="compositionally biased region" description="Polar residues" evidence="1">
    <location>
        <begin position="142"/>
        <end position="157"/>
    </location>
</feature>
<feature type="region of interest" description="Disordered" evidence="1">
    <location>
        <begin position="262"/>
        <end position="281"/>
    </location>
</feature>
<gene>
    <name evidence="2" type="ORF">PXEA_LOCUS30302</name>
</gene>
<feature type="region of interest" description="Disordered" evidence="1">
    <location>
        <begin position="142"/>
        <end position="173"/>
    </location>
</feature>
<dbReference type="AlphaFoldDB" id="A0A448XHD8"/>
<feature type="region of interest" description="Disordered" evidence="1">
    <location>
        <begin position="330"/>
        <end position="351"/>
    </location>
</feature>
<feature type="compositionally biased region" description="Polar residues" evidence="1">
    <location>
        <begin position="333"/>
        <end position="343"/>
    </location>
</feature>
<feature type="compositionally biased region" description="Polar residues" evidence="1">
    <location>
        <begin position="923"/>
        <end position="947"/>
    </location>
</feature>
<reference evidence="2" key="1">
    <citation type="submission" date="2018-11" db="EMBL/GenBank/DDBJ databases">
        <authorList>
            <consortium name="Pathogen Informatics"/>
        </authorList>
    </citation>
    <scope>NUCLEOTIDE SEQUENCE</scope>
</reference>
<feature type="region of interest" description="Disordered" evidence="1">
    <location>
        <begin position="616"/>
        <end position="640"/>
    </location>
</feature>
<organism evidence="2 3">
    <name type="scientific">Protopolystoma xenopodis</name>
    <dbReference type="NCBI Taxonomy" id="117903"/>
    <lineage>
        <taxon>Eukaryota</taxon>
        <taxon>Metazoa</taxon>
        <taxon>Spiralia</taxon>
        <taxon>Lophotrochozoa</taxon>
        <taxon>Platyhelminthes</taxon>
        <taxon>Monogenea</taxon>
        <taxon>Polyopisthocotylea</taxon>
        <taxon>Polystomatidea</taxon>
        <taxon>Polystomatidae</taxon>
        <taxon>Protopolystoma</taxon>
    </lineage>
</organism>
<proteinExistence type="predicted"/>
<sequence>MLNSNQNPQAPTSDESGLHRSAGSTAGRNSAKETNIFSQSVFPGLENGSYILQSVRCLGASETPCASTLTANETPSTTSDLLPPGLLAAAARLPSLIGRDSFHSSSPFIQNQHNSPLGLTQGTGQIGSSAPISTVRMRVKKATSTAGSRETTFSVSSRVGKERGRGRTRVGTNGREGFILRDGIGVTASSATCMNSLKSCRQRSSDSADVITSLPAETSQPSEVPNDYNARLGLVKTEDQFEESPVSPNQVFVDQQALKQVHKRSLHQSSRQDSSTIDQPELTQRQQHELTLASLHSRSQHASPRPAVIRPSRHLSYFLAPQFSQAPFEACSDSRSSRSTQPADNLICKPEYPPVTSASATHTSNTGIPSSTVSVSNVKSNFSLELHSGVDSSNDQIKTSPSYHLNPACQSSRSYSTSLQTPQHLQHTQQQQLPIPHPSVVYPSQSLFPGSIVIPDAPDNRDLIRTRPPPPISTIASSGWPVSVLPSGPDTVTTTSALTEAVSAAAVAAVSAAAAAAGLLSQSQITSTSASSISSSMRTLSSTSSSINYLTGIKADLSAQAQLSTCIVDHRISDSALSGIMHAPVRLPNSSDQQTLIDVPFISFPDALQSGSQALYPHSSQQNHNDHHGQHNHHPQHQLQHHILSPLLSQHGPVGTESSTLILSERASAMNEQATSHQIYLSRVDLACPSPSSSPVSNTTITQSETTSNCSLPLPASVSPVSITSSIAQPSSSLTSVKVISQSGSHDIASFDGLPVTHPPLIEFTTHQQHRRSQQHNPTQHSAPRLHLNHSIQSQQVPSTLPTPSQQLQSASLLHLQSSSLIQQYSHAPSYLCSGALQSPASFSSHMLPHHSTHSVVGPLPQNTQTHLLSCQALSFATSSAQHHISSPITQLPPSPTLSMSPSPSTSPSVSPSPVASGPQVSKLASRSTPRPVSSDGVNSSTHGAPL</sequence>
<feature type="region of interest" description="Disordered" evidence="1">
    <location>
        <begin position="1"/>
        <end position="31"/>
    </location>
</feature>
<feature type="compositionally biased region" description="Basic residues" evidence="1">
    <location>
        <begin position="630"/>
        <end position="640"/>
    </location>
</feature>
<feature type="compositionally biased region" description="Low complexity" evidence="1">
    <location>
        <begin position="897"/>
        <end position="922"/>
    </location>
</feature>
<dbReference type="EMBL" id="CAAALY010253379">
    <property type="protein sequence ID" value="VEL36862.1"/>
    <property type="molecule type" value="Genomic_DNA"/>
</dbReference>
<name>A0A448XHD8_9PLAT</name>
<evidence type="ECO:0000313" key="3">
    <source>
        <dbReference type="Proteomes" id="UP000784294"/>
    </source>
</evidence>
<accession>A0A448XHD8</accession>
<feature type="region of interest" description="Disordered" evidence="1">
    <location>
        <begin position="885"/>
        <end position="947"/>
    </location>
</feature>
<protein>
    <submittedName>
        <fullName evidence="2">Uncharacterized protein</fullName>
    </submittedName>
</protein>
<feature type="compositionally biased region" description="Polar residues" evidence="1">
    <location>
        <begin position="1"/>
        <end position="15"/>
    </location>
</feature>
<dbReference type="Proteomes" id="UP000784294">
    <property type="component" value="Unassembled WGS sequence"/>
</dbReference>
<feature type="region of interest" description="Disordered" evidence="1">
    <location>
        <begin position="388"/>
        <end position="415"/>
    </location>
</feature>
<feature type="region of interest" description="Disordered" evidence="1">
    <location>
        <begin position="691"/>
        <end position="714"/>
    </location>
</feature>
<feature type="compositionally biased region" description="Polar residues" evidence="1">
    <location>
        <begin position="698"/>
        <end position="710"/>
    </location>
</feature>
<feature type="compositionally biased region" description="Polar residues" evidence="1">
    <location>
        <begin position="267"/>
        <end position="281"/>
    </location>
</feature>
<comment type="caution">
    <text evidence="2">The sequence shown here is derived from an EMBL/GenBank/DDBJ whole genome shotgun (WGS) entry which is preliminary data.</text>
</comment>
<feature type="compositionally biased region" description="Polar residues" evidence="1">
    <location>
        <begin position="390"/>
        <end position="415"/>
    </location>
</feature>
<evidence type="ECO:0000313" key="2">
    <source>
        <dbReference type="EMBL" id="VEL36862.1"/>
    </source>
</evidence>
<evidence type="ECO:0000256" key="1">
    <source>
        <dbReference type="SAM" id="MobiDB-lite"/>
    </source>
</evidence>
<keyword evidence="3" id="KW-1185">Reference proteome</keyword>